<evidence type="ECO:0000313" key="3">
    <source>
        <dbReference type="Proteomes" id="UP000323000"/>
    </source>
</evidence>
<dbReference type="OrthoDB" id="2219495at2759"/>
<evidence type="ECO:0000313" key="2">
    <source>
        <dbReference type="EMBL" id="TXG51584.1"/>
    </source>
</evidence>
<dbReference type="InterPro" id="IPR025836">
    <property type="entry name" value="Zn_knuckle_CX2CX4HX4C"/>
</dbReference>
<sequence length="715" mass="79202">MGSEDIVNLCASLSVKEREGPVHTLRDGLKVGRAQKMVLCLAGKILSPDLVNREAFRAVISKIWRLRGGVEVEKVQLSNVPLLCMTKEIAEFLGNLIGEVREIETGTTGDCVGKFLQIRVAIETSKPLRRFLRVDVLGDGEETVMPIRYERLPNFYFRCGMLDHTVRCCKETIGRDCTAVSDLQYGAWLKVVGPTKAFEQRGWGSTSNDGRVGGFRRAGNLVNEARRFKQQAAVARSDPVAVGGAPMSQADPSKKQAGKFLGIGYADKGEVSGKDTVSPGSNMLRVGKQVSGSVPVGVENILKDSPAHENVRGSGRGDSGFLNSYIGRMDQMVENGCGLVTGPGSTHLLTHSDVVGPGECDSPNKENLMPSHPMGPIYVNKIIVEGQQLPSFVSGLIDSRLDTGVSTVVFSSQAVDTDKVRKGKRASGKRIVNWNKESRNVSIGRGEQISEVWCRKRKDVVVNDAFNDGSKRPRNDSSETLEQCWGMNSGPCGMAQMKEKMHRCAVKLDKWNQAKRRAMRAEISNLKKDLAKATKDVRLGSWKTVRDIERQLDFVLEKEEGYWKQQSRQDWLKGGTGTLNSSTKRPMLESDDLQFLELIARCLWVLKEKEMAILCVMFWRLWFKRNQFVHSATPACGDDVFEWAAGYVEDFHVANQNDDQSPRVSRPDRFLKWVPLSVGCFKINTDAALRVEDKIVGFGLVIRDSTGVVHAAAFP</sequence>
<name>A0A5C7H3L7_9ROSI</name>
<reference evidence="3" key="1">
    <citation type="journal article" date="2019" name="Gigascience">
        <title>De novo genome assembly of the endangered Acer yangbiense, a plant species with extremely small populations endemic to Yunnan Province, China.</title>
        <authorList>
            <person name="Yang J."/>
            <person name="Wariss H.M."/>
            <person name="Tao L."/>
            <person name="Zhang R."/>
            <person name="Yun Q."/>
            <person name="Hollingsworth P."/>
            <person name="Dao Z."/>
            <person name="Luo G."/>
            <person name="Guo H."/>
            <person name="Ma Y."/>
            <person name="Sun W."/>
        </authorList>
    </citation>
    <scope>NUCLEOTIDE SEQUENCE [LARGE SCALE GENOMIC DNA]</scope>
    <source>
        <strain evidence="3">cv. Malutang</strain>
    </source>
</reference>
<dbReference type="Pfam" id="PF14392">
    <property type="entry name" value="zf-CCHC_4"/>
    <property type="match status" value="1"/>
</dbReference>
<dbReference type="EMBL" id="VAHF01000011">
    <property type="protein sequence ID" value="TXG51584.1"/>
    <property type="molecule type" value="Genomic_DNA"/>
</dbReference>
<protein>
    <recommendedName>
        <fullName evidence="1">Zinc knuckle CX2CX4HX4C domain-containing protein</fullName>
    </recommendedName>
</protein>
<dbReference type="Proteomes" id="UP000323000">
    <property type="component" value="Chromosome 11"/>
</dbReference>
<proteinExistence type="predicted"/>
<evidence type="ECO:0000259" key="1">
    <source>
        <dbReference type="Pfam" id="PF14392"/>
    </source>
</evidence>
<dbReference type="InterPro" id="IPR040256">
    <property type="entry name" value="At4g02000-like"/>
</dbReference>
<feature type="domain" description="Zinc knuckle CX2CX4HX4C" evidence="1">
    <location>
        <begin position="124"/>
        <end position="170"/>
    </location>
</feature>
<organism evidence="2 3">
    <name type="scientific">Acer yangbiense</name>
    <dbReference type="NCBI Taxonomy" id="1000413"/>
    <lineage>
        <taxon>Eukaryota</taxon>
        <taxon>Viridiplantae</taxon>
        <taxon>Streptophyta</taxon>
        <taxon>Embryophyta</taxon>
        <taxon>Tracheophyta</taxon>
        <taxon>Spermatophyta</taxon>
        <taxon>Magnoliopsida</taxon>
        <taxon>eudicotyledons</taxon>
        <taxon>Gunneridae</taxon>
        <taxon>Pentapetalae</taxon>
        <taxon>rosids</taxon>
        <taxon>malvids</taxon>
        <taxon>Sapindales</taxon>
        <taxon>Sapindaceae</taxon>
        <taxon>Hippocastanoideae</taxon>
        <taxon>Acereae</taxon>
        <taxon>Acer</taxon>
    </lineage>
</organism>
<dbReference type="PANTHER" id="PTHR31286">
    <property type="entry name" value="GLYCINE-RICH CELL WALL STRUCTURAL PROTEIN 1.8-LIKE"/>
    <property type="match status" value="1"/>
</dbReference>
<comment type="caution">
    <text evidence="2">The sequence shown here is derived from an EMBL/GenBank/DDBJ whole genome shotgun (WGS) entry which is preliminary data.</text>
</comment>
<dbReference type="AlphaFoldDB" id="A0A5C7H3L7"/>
<accession>A0A5C7H3L7</accession>
<dbReference type="PANTHER" id="PTHR31286:SF167">
    <property type="entry name" value="OS09G0268800 PROTEIN"/>
    <property type="match status" value="1"/>
</dbReference>
<keyword evidence="3" id="KW-1185">Reference proteome</keyword>
<gene>
    <name evidence="2" type="ORF">EZV62_024108</name>
</gene>